<name>A0A127FBA4_STEDE</name>
<dbReference type="Proteomes" id="UP000070250">
    <property type="component" value="Chromosome"/>
</dbReference>
<sequence length="438" mass="50247">MQDWELKKLAQYGKAPAWSPLDQNRPNEDRPVVLRPAKDMSQFYANVFHNKPVDPSRWHQEKLTWRVLPAEQKHRAAGRRGALEVGLFRTLLVEVYGDQGYQIIDAVYSSFAEDDYRKARKKGLIPEPDKCGPIEAANFICTIYDVEYLQPFVIAEATNERVRLQGYFESGGGCDLCHYGVRKGDHRLCEMTGGWERAIVKLMNPKLRSRVTKTRAVGDFSCEVCIEWEDDDDFSQKDPAVRPPLVRPKLEQSEVYKKIMLDMPVDPSSWTKRVAPKVMHWEAKHISCTRKFSAEAGALRTMIAELYGDEGYDLIEKAYGSLAESEYQLGRRRGHIKTPSEMGPIEAARYICFMYDVNGRAPLTFPEISADRVVIQHSLGIPATCNYCARQGDWRMCNVETAFERNLVKLMNPELRARRTKGKIYGDYGCELVVEWDR</sequence>
<dbReference type="EMBL" id="CP011971">
    <property type="protein sequence ID" value="AMN47686.1"/>
    <property type="molecule type" value="Genomic_DNA"/>
</dbReference>
<accession>A0A127FBA4</accession>
<evidence type="ECO:0000313" key="1">
    <source>
        <dbReference type="EMBL" id="AMN47686.1"/>
    </source>
</evidence>
<organism evidence="1 2">
    <name type="scientific">Steroidobacter denitrificans</name>
    <dbReference type="NCBI Taxonomy" id="465721"/>
    <lineage>
        <taxon>Bacteria</taxon>
        <taxon>Pseudomonadati</taxon>
        <taxon>Pseudomonadota</taxon>
        <taxon>Gammaproteobacteria</taxon>
        <taxon>Steroidobacterales</taxon>
        <taxon>Steroidobacteraceae</taxon>
        <taxon>Steroidobacter</taxon>
    </lineage>
</organism>
<protein>
    <submittedName>
        <fullName evidence="1">Uncharacterized protein</fullName>
    </submittedName>
</protein>
<dbReference type="RefSeq" id="WP_066921284.1">
    <property type="nucleotide sequence ID" value="NZ_CP011971.1"/>
</dbReference>
<gene>
    <name evidence="1" type="ORF">ACG33_11360</name>
</gene>
<dbReference type="STRING" id="465721.ACG33_11360"/>
<keyword evidence="2" id="KW-1185">Reference proteome</keyword>
<reference evidence="1 2" key="1">
    <citation type="submission" date="2015-06" db="EMBL/GenBank/DDBJ databases">
        <title>A Comprehensive Approach to Explore the Metabolic and Phylogenetic Diversity of Bacterial Steroid Degradation in the Environment: Testosterone as an Example.</title>
        <authorList>
            <person name="Yang F.-C."/>
            <person name="Chen Y.-L."/>
            <person name="Yu C.-P."/>
            <person name="Tang S.-L."/>
            <person name="Wang P.-H."/>
            <person name="Ismail W."/>
            <person name="Wang C.-H."/>
            <person name="Yang C.-Y."/>
            <person name="Chiang Y.-R."/>
        </authorList>
    </citation>
    <scope>NUCLEOTIDE SEQUENCE [LARGE SCALE GENOMIC DNA]</scope>
    <source>
        <strain evidence="1 2">DSM 18526</strain>
    </source>
</reference>
<dbReference type="AlphaFoldDB" id="A0A127FBA4"/>
<proteinExistence type="predicted"/>
<dbReference type="KEGG" id="sdf:ACG33_11360"/>
<evidence type="ECO:0000313" key="2">
    <source>
        <dbReference type="Proteomes" id="UP000070250"/>
    </source>
</evidence>